<accession>A0A383A9I4</accession>
<name>A0A383A9I4_9ZZZZ</name>
<dbReference type="AlphaFoldDB" id="A0A383A9I4"/>
<sequence length="23" mass="2845">FDVGHKIGSYTKYFKEMFSIRYK</sequence>
<feature type="non-terminal residue" evidence="1">
    <location>
        <position position="1"/>
    </location>
</feature>
<organism evidence="1">
    <name type="scientific">marine metagenome</name>
    <dbReference type="NCBI Taxonomy" id="408172"/>
    <lineage>
        <taxon>unclassified sequences</taxon>
        <taxon>metagenomes</taxon>
        <taxon>ecological metagenomes</taxon>
    </lineage>
</organism>
<protein>
    <submittedName>
        <fullName evidence="1">Uncharacterized protein</fullName>
    </submittedName>
</protein>
<dbReference type="EMBL" id="UINC01190236">
    <property type="protein sequence ID" value="SVE04293.1"/>
    <property type="molecule type" value="Genomic_DNA"/>
</dbReference>
<proteinExistence type="predicted"/>
<evidence type="ECO:0000313" key="1">
    <source>
        <dbReference type="EMBL" id="SVE04293.1"/>
    </source>
</evidence>
<gene>
    <name evidence="1" type="ORF">METZ01_LOCUS457147</name>
</gene>
<reference evidence="1" key="1">
    <citation type="submission" date="2018-05" db="EMBL/GenBank/DDBJ databases">
        <authorList>
            <person name="Lanie J.A."/>
            <person name="Ng W.-L."/>
            <person name="Kazmierczak K.M."/>
            <person name="Andrzejewski T.M."/>
            <person name="Davidsen T.M."/>
            <person name="Wayne K.J."/>
            <person name="Tettelin H."/>
            <person name="Glass J.I."/>
            <person name="Rusch D."/>
            <person name="Podicherti R."/>
            <person name="Tsui H.-C.T."/>
            <person name="Winkler M.E."/>
        </authorList>
    </citation>
    <scope>NUCLEOTIDE SEQUENCE</scope>
</reference>